<dbReference type="InterPro" id="IPR029063">
    <property type="entry name" value="SAM-dependent_MTases_sf"/>
</dbReference>
<dbReference type="InterPro" id="IPR035248">
    <property type="entry name" value="PRMT5_C"/>
</dbReference>
<organism evidence="9 10">
    <name type="scientific">Maudiozyma humilis</name>
    <name type="common">Sour dough yeast</name>
    <name type="synonym">Kazachstania humilis</name>
    <dbReference type="NCBI Taxonomy" id="51915"/>
    <lineage>
        <taxon>Eukaryota</taxon>
        <taxon>Fungi</taxon>
        <taxon>Dikarya</taxon>
        <taxon>Ascomycota</taxon>
        <taxon>Saccharomycotina</taxon>
        <taxon>Saccharomycetes</taxon>
        <taxon>Saccharomycetales</taxon>
        <taxon>Saccharomycetaceae</taxon>
        <taxon>Maudiozyma</taxon>
    </lineage>
</organism>
<dbReference type="PANTHER" id="PTHR10738">
    <property type="entry name" value="PROTEIN ARGININE N-METHYLTRANSFERASE 5"/>
    <property type="match status" value="1"/>
</dbReference>
<dbReference type="GO" id="GO:0032259">
    <property type="term" value="P:methylation"/>
    <property type="evidence" value="ECO:0007669"/>
    <property type="project" value="UniProtKB-KW"/>
</dbReference>
<keyword evidence="2 4" id="KW-0808">Transferase</keyword>
<evidence type="ECO:0000259" key="8">
    <source>
        <dbReference type="Pfam" id="PF17286"/>
    </source>
</evidence>
<comment type="caution">
    <text evidence="9">The sequence shown here is derived from an EMBL/GenBank/DDBJ whole genome shotgun (WGS) entry which is preliminary data.</text>
</comment>
<accession>A0AAV5RSS4</accession>
<dbReference type="Pfam" id="PF17285">
    <property type="entry name" value="PRMT5_TIM"/>
    <property type="match status" value="1"/>
</dbReference>
<evidence type="ECO:0000259" key="6">
    <source>
        <dbReference type="Pfam" id="PF05185"/>
    </source>
</evidence>
<dbReference type="SUPFAM" id="SSF53335">
    <property type="entry name" value="S-adenosyl-L-methionine-dependent methyltransferases"/>
    <property type="match status" value="1"/>
</dbReference>
<dbReference type="InterPro" id="IPR035247">
    <property type="entry name" value="PRMT5_TIM"/>
</dbReference>
<dbReference type="InterPro" id="IPR025799">
    <property type="entry name" value="Arg_MeTrfase"/>
</dbReference>
<keyword evidence="10" id="KW-1185">Reference proteome</keyword>
<feature type="domain" description="PRMT5 TIM barrel" evidence="7">
    <location>
        <begin position="50"/>
        <end position="332"/>
    </location>
</feature>
<dbReference type="PANTHER" id="PTHR10738:SF0">
    <property type="entry name" value="PROTEIN ARGININE N-METHYLTRANSFERASE 5"/>
    <property type="match status" value="1"/>
</dbReference>
<evidence type="ECO:0000256" key="2">
    <source>
        <dbReference type="ARBA" id="ARBA00022679"/>
    </source>
</evidence>
<feature type="compositionally biased region" description="Polar residues" evidence="5">
    <location>
        <begin position="16"/>
        <end position="25"/>
    </location>
</feature>
<evidence type="ECO:0000259" key="7">
    <source>
        <dbReference type="Pfam" id="PF17285"/>
    </source>
</evidence>
<feature type="domain" description="PRMT5 arginine-N-methyltransferase" evidence="6">
    <location>
        <begin position="348"/>
        <end position="512"/>
    </location>
</feature>
<name>A0AAV5RSS4_MAUHU</name>
<dbReference type="GO" id="GO:0005829">
    <property type="term" value="C:cytosol"/>
    <property type="evidence" value="ECO:0007669"/>
    <property type="project" value="TreeGrafter"/>
</dbReference>
<dbReference type="Pfam" id="PF17286">
    <property type="entry name" value="PRMT5_C"/>
    <property type="match status" value="1"/>
</dbReference>
<feature type="domain" description="PRMT5 oligomerisation" evidence="8">
    <location>
        <begin position="515"/>
        <end position="795"/>
    </location>
</feature>
<evidence type="ECO:0000256" key="4">
    <source>
        <dbReference type="PROSITE-ProRule" id="PRU01015"/>
    </source>
</evidence>
<feature type="region of interest" description="Disordered" evidence="5">
    <location>
        <begin position="16"/>
        <end position="42"/>
    </location>
</feature>
<evidence type="ECO:0000256" key="3">
    <source>
        <dbReference type="ARBA" id="ARBA00022691"/>
    </source>
</evidence>
<reference evidence="9 10" key="1">
    <citation type="journal article" date="2023" name="Elife">
        <title>Identification of key yeast species and microbe-microbe interactions impacting larval growth of Drosophila in the wild.</title>
        <authorList>
            <person name="Mure A."/>
            <person name="Sugiura Y."/>
            <person name="Maeda R."/>
            <person name="Honda K."/>
            <person name="Sakurai N."/>
            <person name="Takahashi Y."/>
            <person name="Watada M."/>
            <person name="Katoh T."/>
            <person name="Gotoh A."/>
            <person name="Gotoh Y."/>
            <person name="Taniguchi I."/>
            <person name="Nakamura K."/>
            <person name="Hayashi T."/>
            <person name="Katayama T."/>
            <person name="Uemura T."/>
            <person name="Hattori Y."/>
        </authorList>
    </citation>
    <scope>NUCLEOTIDE SEQUENCE [LARGE SCALE GENOMIC DNA]</scope>
    <source>
        <strain evidence="9 10">KH-74</strain>
    </source>
</reference>
<dbReference type="Pfam" id="PF05185">
    <property type="entry name" value="PRMT5"/>
    <property type="match status" value="1"/>
</dbReference>
<keyword evidence="1 4" id="KW-0489">Methyltransferase</keyword>
<dbReference type="GO" id="GO:0006355">
    <property type="term" value="P:regulation of DNA-templated transcription"/>
    <property type="evidence" value="ECO:0007669"/>
    <property type="project" value="TreeGrafter"/>
</dbReference>
<proteinExistence type="predicted"/>
<dbReference type="EMBL" id="BTGD01000001">
    <property type="protein sequence ID" value="GMM54293.1"/>
    <property type="molecule type" value="Genomic_DNA"/>
</dbReference>
<dbReference type="GO" id="GO:0016274">
    <property type="term" value="F:protein-arginine N-methyltransferase activity"/>
    <property type="evidence" value="ECO:0007669"/>
    <property type="project" value="InterPro"/>
</dbReference>
<evidence type="ECO:0000313" key="9">
    <source>
        <dbReference type="EMBL" id="GMM54293.1"/>
    </source>
</evidence>
<dbReference type="Gene3D" id="2.70.160.11">
    <property type="entry name" value="Hnrnp arginine n-methyltransferase1"/>
    <property type="match status" value="1"/>
</dbReference>
<feature type="region of interest" description="Disordered" evidence="5">
    <location>
        <begin position="699"/>
        <end position="727"/>
    </location>
</feature>
<sequence>MQIHSNVYVGIKPSPRQQRMLSQGAASRAAKGDTAVEPTETSIESLSESCDYVLLAITNSRYQERVHKYVERYVHRADPFEELLVPEPHLQDLLISPFSSADTASEAATAIGTTPPPKANTPANIGLLASWVDLESSDLIKREMSMQVLLNECKLAKNIGVTQVILAPPRDISNLKLYAQMVARLLTCELFNSEDSQMVLSVSLPMYEDSDALATWDLWNTLRRLCDYHQALMVSLAFPRTKVPNHVVVRWLAEPVSCLLLSSSIFVTNQYDYPVLHKFNQALIQRFQQVNGNAQIKSNALVIIMHGIEKYRDIVQGGELAYLEYINFLLKRNDKQALSSGSHRIFQNPQLMVPLTPHSDDLSNEVYSVFERDATKYELYGKAIRAALMDLASMQGRKVLEPLTVLVAGAGRGPLVTQVFNAARELKMGSHVRILALEKNPQAFLYLQKLNSDQWNSSVTLLQEDMRKWRADGEKVDLCVSELLGSFGCNELSPECLWNIESHHSKPHTIFIPQSYTSYVAPVTSPLLFQKLSLESRRAPGNGSTHYLEQPWVMHCLPHSVMSTRVNELWTFAHPSLPKGNPHDVFNRSVTTEFKLKHRGEVHGLAGYFTAHLYAEYTLSTLPVNTYVEGPTGLSERRGPTPGLHSWSPFVMPLREPLVVTDDTEVSVMCSRQMDPQRVWYEWAVESYVYLEVSVPREDKQGEADTREREQEREDTAHSTGTDHTRRREFTSVIAAESTGILPGVENGWQSVHDVHGQGELKSAPQEPLPELDMHVRVNTGVSTLHNCDGVHFNIPL</sequence>
<evidence type="ECO:0000256" key="5">
    <source>
        <dbReference type="SAM" id="MobiDB-lite"/>
    </source>
</evidence>
<evidence type="ECO:0000313" key="10">
    <source>
        <dbReference type="Proteomes" id="UP001377567"/>
    </source>
</evidence>
<dbReference type="Gene3D" id="3.20.20.150">
    <property type="entry name" value="Divalent-metal-dependent TIM barrel enzymes"/>
    <property type="match status" value="1"/>
</dbReference>
<dbReference type="GO" id="GO:0005634">
    <property type="term" value="C:nucleus"/>
    <property type="evidence" value="ECO:0007669"/>
    <property type="project" value="TreeGrafter"/>
</dbReference>
<dbReference type="AlphaFoldDB" id="A0AAV5RSS4"/>
<dbReference type="Gene3D" id="3.40.50.150">
    <property type="entry name" value="Vaccinia Virus protein VP39"/>
    <property type="match status" value="1"/>
</dbReference>
<protein>
    <submittedName>
        <fullName evidence="9">Protein arginine N-methyltransferase</fullName>
    </submittedName>
</protein>
<dbReference type="Proteomes" id="UP001377567">
    <property type="component" value="Unassembled WGS sequence"/>
</dbReference>
<gene>
    <name evidence="9" type="ORF">DAKH74_009090</name>
</gene>
<keyword evidence="3 4" id="KW-0949">S-adenosyl-L-methionine</keyword>
<evidence type="ECO:0000256" key="1">
    <source>
        <dbReference type="ARBA" id="ARBA00022603"/>
    </source>
</evidence>
<dbReference type="PROSITE" id="PS51678">
    <property type="entry name" value="SAM_MT_PRMT"/>
    <property type="match status" value="1"/>
</dbReference>
<dbReference type="InterPro" id="IPR035075">
    <property type="entry name" value="PRMT5"/>
</dbReference>